<dbReference type="InterPro" id="IPR027039">
    <property type="entry name" value="Crtac1"/>
</dbReference>
<evidence type="ECO:0000313" key="3">
    <source>
        <dbReference type="EMBL" id="SDX22007.1"/>
    </source>
</evidence>
<dbReference type="InterPro" id="IPR013517">
    <property type="entry name" value="FG-GAP"/>
</dbReference>
<accession>A0A8X8IGC8</accession>
<organism evidence="3 4">
    <name type="scientific">Hydrobacter penzbergensis</name>
    <dbReference type="NCBI Taxonomy" id="1235997"/>
    <lineage>
        <taxon>Bacteria</taxon>
        <taxon>Pseudomonadati</taxon>
        <taxon>Bacteroidota</taxon>
        <taxon>Chitinophagia</taxon>
        <taxon>Chitinophagales</taxon>
        <taxon>Chitinophagaceae</taxon>
        <taxon>Hydrobacter</taxon>
    </lineage>
</organism>
<name>A0A8X8IGC8_9BACT</name>
<dbReference type="PANTHER" id="PTHR16026:SF0">
    <property type="entry name" value="CARTILAGE ACIDIC PROTEIN 1"/>
    <property type="match status" value="1"/>
</dbReference>
<protein>
    <submittedName>
        <fullName evidence="3">Repeat domain-containing protein</fullName>
    </submittedName>
</protein>
<gene>
    <name evidence="3" type="ORF">SAMN05444410_11135</name>
</gene>
<dbReference type="Pfam" id="PF13517">
    <property type="entry name" value="FG-GAP_3"/>
    <property type="match status" value="4"/>
</dbReference>
<dbReference type="RefSeq" id="WP_257574953.1">
    <property type="nucleotide sequence ID" value="NZ_FNNO01000011.1"/>
</dbReference>
<dbReference type="Gene3D" id="2.130.10.130">
    <property type="entry name" value="Integrin alpha, N-terminal"/>
    <property type="match status" value="3"/>
</dbReference>
<dbReference type="AlphaFoldDB" id="A0A8X8IGC8"/>
<dbReference type="PANTHER" id="PTHR16026">
    <property type="entry name" value="CARTILAGE ACIDIC PROTEIN 1"/>
    <property type="match status" value="1"/>
</dbReference>
<evidence type="ECO:0000313" key="4">
    <source>
        <dbReference type="Proteomes" id="UP000198711"/>
    </source>
</evidence>
<keyword evidence="1" id="KW-0732">Signal</keyword>
<dbReference type="SUPFAM" id="SSF69318">
    <property type="entry name" value="Integrin alpha N-terminal domain"/>
    <property type="match status" value="3"/>
</dbReference>
<proteinExistence type="predicted"/>
<sequence length="1185" mass="131638">MRAKRSRYYVLGCLVAILAMQGLLCSAQQPGTLFRLLSPTATGIDFKNQLTESDSINILRQANLYNGGGVGIGDFNRDGLMDIYFAGNMVSNRLYLNKGHLQFTDITKEAGVDGQGHWCTGVSVVDINNDGWPDIYVCGSFQKDPKLRRNLLYINQGPDKNGVPVFKEMAEAWKLADTGFSTQAYFFDYDKDGDLDMYLVTNELYDPKTPIKFRPKVKDGSARNTDRLYRNNGNGTFTNVSKEAGILIEGWGHAACIVDLNQDGWPDIYVANDFVSNDHCYINNKNGTFTDRLGEYFKHTAWNAMGTDAVDINNDGYIDLISLEMLPEDNQRKKRMLSGNEYYNYTNSAKYGYTHQYVRNVLQLNSGPVPGKHPVFNDVAFLSGVYETDWSWCPLVADFDNDGFRDLVITNGLPRDVTDLDYVSYNNRQGGKGGAYTLAMTDALPIVKLANYAFRNKGGYVFENRSENWGFTQPSFSNGAVYVDLDNDGDLDVVINNINDTAFVYENRQNNDRTQEHKHWLTINIAGDQKNRDGMGTALRLYSKGTQQLYEHHPARGYLSTHDPRAHFGLGVITALDSLLVVWPDGKQQVLKGVEANQIITVDHANATAPVRSPTKTAQPLLVHAENKTNILYKPVERDFVDYNIQVTLPHKLSQYGPGMAVGDIDGNGLDDIYFGGTSGHPGIFYMQQSPGKFVPDSTRFKHTESELYEDMGVLLFDADNDNDLDLYLVSGSYEIPPNHAISNDRLFLNDGKGRFTRSADALPADSANGSCVRAADIDGDGDLDLFVGGRVRSGAYPLAPRSMILVNHGGKFKDETEALCPGLQNIGMVTDALWTDFDNDGKLDLVVTGEWMPVVFFRNTGKGFERLTNTGIEQHLGWWNSLVAGDFDNDGDIDYIAGNLGLNSNYTATLTEPMTLLAKDLDNNGSIDPMVFCYGKATDSSRKPFPMATKDDLSSQVVSMRKRFPSYASYGLATLNNIWRAEDLKDAVKLTATDMRSSFIENKGNGKFEIHPLPLQAQQAPVYGMLARDINGDGNLDLLMTGNDYGMEPFSGRHDAFIGLCLLGDGKGQFTPLSPAESGFFVDGDGKGMAVVHGGKNDLFIATQNQDSVMVFAENPAVHKTTQWISLHSDDFAAEITWQDGHRQYMEFYYGSTFLSQSSRKIPVDARMKKMVVTNFRGKKRTVL</sequence>
<evidence type="ECO:0000256" key="1">
    <source>
        <dbReference type="ARBA" id="ARBA00022729"/>
    </source>
</evidence>
<evidence type="ECO:0000259" key="2">
    <source>
        <dbReference type="Pfam" id="PF07593"/>
    </source>
</evidence>
<dbReference type="EMBL" id="FNNO01000011">
    <property type="protein sequence ID" value="SDX22007.1"/>
    <property type="molecule type" value="Genomic_DNA"/>
</dbReference>
<dbReference type="InterPro" id="IPR028994">
    <property type="entry name" value="Integrin_alpha_N"/>
</dbReference>
<keyword evidence="4" id="KW-1185">Reference proteome</keyword>
<feature type="domain" description="ASPIC/UnbV" evidence="2">
    <location>
        <begin position="534"/>
        <end position="601"/>
    </location>
</feature>
<dbReference type="InterPro" id="IPR011519">
    <property type="entry name" value="UnbV_ASPIC"/>
</dbReference>
<dbReference type="Pfam" id="PF07593">
    <property type="entry name" value="UnbV_ASPIC"/>
    <property type="match status" value="1"/>
</dbReference>
<comment type="caution">
    <text evidence="3">The sequence shown here is derived from an EMBL/GenBank/DDBJ whole genome shotgun (WGS) entry which is preliminary data.</text>
</comment>
<dbReference type="Proteomes" id="UP000198711">
    <property type="component" value="Unassembled WGS sequence"/>
</dbReference>
<reference evidence="3 4" key="1">
    <citation type="submission" date="2016-10" db="EMBL/GenBank/DDBJ databases">
        <authorList>
            <person name="Varghese N."/>
            <person name="Submissions S."/>
        </authorList>
    </citation>
    <scope>NUCLEOTIDE SEQUENCE [LARGE SCALE GENOMIC DNA]</scope>
    <source>
        <strain evidence="3 4">DSM 25353</strain>
    </source>
</reference>